<feature type="domain" description="Lipocalin/cytosolic fatty-acid binding" evidence="7">
    <location>
        <begin position="1776"/>
        <end position="1901"/>
    </location>
</feature>
<feature type="domain" description="Lipocalin/cytosolic fatty-acid binding" evidence="6">
    <location>
        <begin position="747"/>
        <end position="809"/>
    </location>
</feature>
<evidence type="ECO:0000256" key="1">
    <source>
        <dbReference type="ARBA" id="ARBA00004613"/>
    </source>
</evidence>
<dbReference type="GO" id="GO:0005737">
    <property type="term" value="C:cytoplasm"/>
    <property type="evidence" value="ECO:0007669"/>
    <property type="project" value="TreeGrafter"/>
</dbReference>
<feature type="domain" description="Lipocalin/cytosolic fatty-acid binding" evidence="7">
    <location>
        <begin position="2108"/>
        <end position="2202"/>
    </location>
</feature>
<feature type="domain" description="Lipocalin/cytosolic fatty-acid binding" evidence="7">
    <location>
        <begin position="1227"/>
        <end position="1355"/>
    </location>
</feature>
<dbReference type="Pfam" id="PF03973">
    <property type="entry name" value="Triabin"/>
    <property type="match status" value="1"/>
</dbReference>
<keyword evidence="8" id="KW-0449">Lipoprotein</keyword>
<proteinExistence type="inferred from homology"/>
<dbReference type="InterPro" id="IPR000566">
    <property type="entry name" value="Lipocln_cytosolic_FA-bd_dom"/>
</dbReference>
<evidence type="ECO:0000313" key="8">
    <source>
        <dbReference type="EMBL" id="GBP17935.1"/>
    </source>
</evidence>
<dbReference type="SUPFAM" id="SSF50814">
    <property type="entry name" value="Lipocalins"/>
    <property type="match status" value="14"/>
</dbReference>
<feature type="domain" description="Lipocalin/cytosolic fatty-acid binding" evidence="6">
    <location>
        <begin position="6"/>
        <end position="122"/>
    </location>
</feature>
<comment type="subcellular location">
    <subcellularLocation>
        <location evidence="1">Secreted</location>
    </subcellularLocation>
</comment>
<dbReference type="PANTHER" id="PTHR10612">
    <property type="entry name" value="APOLIPOPROTEIN D"/>
    <property type="match status" value="1"/>
</dbReference>
<dbReference type="PANTHER" id="PTHR10612:SF62">
    <property type="entry name" value="LIPOCALIN_CYTOSOLIC FATTY-ACID BINDING DOMAIN-CONTAINING PROTEIN"/>
    <property type="match status" value="1"/>
</dbReference>
<feature type="domain" description="Lipocalin/cytosolic fatty-acid binding" evidence="7">
    <location>
        <begin position="1047"/>
        <end position="1175"/>
    </location>
</feature>
<keyword evidence="4" id="KW-1015">Disulfide bond</keyword>
<feature type="domain" description="Lipocalin/cytosolic fatty-acid binding" evidence="7">
    <location>
        <begin position="1598"/>
        <end position="1724"/>
    </location>
</feature>
<evidence type="ECO:0000256" key="3">
    <source>
        <dbReference type="ARBA" id="ARBA00022729"/>
    </source>
</evidence>
<dbReference type="GO" id="GO:0005576">
    <property type="term" value="C:extracellular region"/>
    <property type="evidence" value="ECO:0007669"/>
    <property type="project" value="UniProtKB-SubCell"/>
</dbReference>
<dbReference type="InterPro" id="IPR005657">
    <property type="entry name" value="Triabi/Procalin"/>
</dbReference>
<evidence type="ECO:0000259" key="6">
    <source>
        <dbReference type="Pfam" id="PF00061"/>
    </source>
</evidence>
<dbReference type="Gene3D" id="2.40.128.20">
    <property type="match status" value="14"/>
</dbReference>
<protein>
    <submittedName>
        <fullName evidence="8">Apolipoprotein D</fullName>
    </submittedName>
</protein>
<dbReference type="GO" id="GO:0006629">
    <property type="term" value="P:lipid metabolic process"/>
    <property type="evidence" value="ECO:0007669"/>
    <property type="project" value="TreeGrafter"/>
</dbReference>
<dbReference type="Pfam" id="PF00061">
    <property type="entry name" value="Lipocalin"/>
    <property type="match status" value="4"/>
</dbReference>
<feature type="domain" description="Lipocalin/cytosolic fatty-acid binding" evidence="7">
    <location>
        <begin position="182"/>
        <end position="310"/>
    </location>
</feature>
<keyword evidence="3" id="KW-0732">Signal</keyword>
<dbReference type="EMBL" id="BGZK01000091">
    <property type="protein sequence ID" value="GBP17935.1"/>
    <property type="molecule type" value="Genomic_DNA"/>
</dbReference>
<dbReference type="OrthoDB" id="565904at2759"/>
<name>A0A4C1TV79_EUMVA</name>
<sequence length="2375" mass="267895">MSFQFSGLWHQIASYETEGVVGNCHRTTYTVTNQNGFNIANYRVINTALDIVYDTATLASTDGSARLNVNLMVDNEMIQTELWVLATDYQNYALTYTCRNVNENQMRVWSWKMTRSRRPSPAAAESGLNDAVNSLIILNDHYYQVADQSDESCFYYPEHVEDQPVVFRGTCDQNIPVVENFDAERYMGVWHEIESYPSVFQTGTCNNARYTLTDAGVEVYNTQVVGQQLDYIYGSAALASPDDGLGKLVVSFPIAGTNQTTQTDYWVLATDYDSYALVYTCSQIDDEYRSVWSWKLSRTKELSAPANDVMNNIINSIPVLDNRYYQIRDQTPEGCFFYPEPVEGQPVVFPGQCDETIQAAADFQVSRFGGVWYEIAAYTKLQTGVCVNFDCTNTAANTFDMTITSVINDFREIITGSAVRSVNDGTGKFQLSLNIGGEATPMPYWILTTDYDNYALAYSCVNVDEHWRRVFSWKLSRSSEGLSTTANQAMDEIISSIQVLGNEYYETTDQSEYGCFFLPDIPAGQPVIIEGQCDTSIAVVQNFDPFRYEGLWRNIESYAAEFEDGTCNEATYTIDTNGEVIVYNTQVLNQALDDITGRAALEYDDGSAKLIVTFEVGGFNVYSWKLSRTRELTQASVEAIDEAMSRVRVLNQRFYTRRLHSDDDCFYYPDHVEDQPVTFRGVCDQTIPVVQNFNAERRATRRCSKRARATTRGTRSRTPASRCTTRVVGQQLDYIYGSAALASPDDGLGKLVVSFPIAGTNQTTQTDYWVLATDYDNYALVYTCAQLEDDRRGVWSWKLSRTKQLSNINNAIMNDIIDSIPVLDERYYQIRDQTPEGCFFYPEPVLGEPVVFPGQCNENIEAVPDFDLNRFAGVWSEIAAYPYEREGDCTILDHTSTSNNAFSLRWASVVNEFLDASTSNVVRTVNDNSAKFDVDLVINGIATTIPYWILATDYDNYALVYSCVNIDEDWRRVRSWKLSRSRSGLSADAENAINQAMSSIEVLSNDYFETTDQSDDACFYLPDLAPGEPVILNGQCDLTIPVEMNFDPSRYEGLWRNIESYAAEFEDGTCNEANYTINSSGEVIVYNTQVVNQTLDDIYGRATLQYNDGSVKLLVTFEVGGINVTSTYWVLRTDYISYSLVYSCSNVDDYTMRVYSWKLSRTRELSNSAIQAMDEVISRVRVLNERFYTRRLHSDEDCFYFPVPVYNEPVTFRGLCDQSIQVQQNFDAARYMGVWHEIESYPSVFQTGTCNNARYTLTDAGVEVYNTQVVGQRLDYIYGSAALASPDDGLGKLVVSFPLAGTNWTTDTDYWVLGTDYDNYALVYTCAQIDEDRRGVWSWKLSRRKQLTQAENAIMDNIIASIPVLDDRYYQTRDQTPEGCFFFPEPILGQQVVFPGQCDESIQAVPNFDINRFISLQFSGVWSEVAAYPYNRNGECPSFDYSSTSANSFDIKLTTVVDYFLDSITSGAIRTSNDNSAKFEIEMINQDGTVTRIPYWILATDYDNYALAYSCINIDQDWRQVYSWKLSRDRSGLNSEANQAINEVISSIQVLADQYYEDTDQSDDACFFLPDVPAGEPVIIDGPCDPTIPVMENFNPIRYQGLWRSIESYASEFEGGACNEAIYTLGVDGVVNVFNTQVVDQTLDTISGTAVLDGDDGSARLIVSFPIGDTNETTQSNYWILDTDYDSYSLVYSCANLPDGNRRVYSWKLSRERELSVESTQAINEVIGRVRELNERFYIQRIHSDDDCFFYPEPVPGEPVVFRGQCDENIQVLQNLDVGRYLGTWYDVESYPQPFQQGTCPIAYYSAGEEGVDVYNTQVVAQQLDEIRGTAVPASGDGEGKLIVSFPIAGTNFTTESDYWILDTDYDNYALVYSCRNLDGDERVVSSWKLSRTPTLDASSTSIINGIMDTIPVLRQQYYEERGHTEEDCFFYPDNNGEPVVLEGQCETEDEIQIVTDFNPSLFAGTWREIARFPFEHQTGQCANGGYEYNAATNTFSMTHTIVHDERMSTVLGEAQVASGNRGILISTFPNENGVYSWKLGRGTALSGQANEAIDSIVSSQMSLFEGYYEYTDQSDDACFHYPEFVDPPFIELPGLCDGTIRAKPDFDFAAYLGLWHEVARFPQPFQVGECARADYSLVGDVIDVVNTVVDQQQLETVLGTATIVPTEDNSGLLEVTFIVNGVPNVANYYVLETDYTNFALVYSCRNTDTNSRIVSSWKLSRQRNYDSQFDAIMDPIIENTQGLLEDYYIYSDQSDEACFYIPELDPNQPVLFRGQCDESLTGVPNFNMQQYLGWWHEIEHYPYGFPVGTCLSTRYQVSGNQFSAVHTSVTGLTADVTTTPVQVSAAYPGRLRKTLSDGQVVGKYLIILAVIQFL</sequence>
<evidence type="ECO:0000256" key="2">
    <source>
        <dbReference type="ARBA" id="ARBA00022525"/>
    </source>
</evidence>
<comment type="caution">
    <text evidence="8">The sequence shown here is derived from an EMBL/GenBank/DDBJ whole genome shotgun (WGS) entry which is preliminary data.</text>
</comment>
<evidence type="ECO:0000256" key="4">
    <source>
        <dbReference type="ARBA" id="ARBA00023157"/>
    </source>
</evidence>
<dbReference type="GO" id="GO:0031409">
    <property type="term" value="F:pigment binding"/>
    <property type="evidence" value="ECO:0007669"/>
    <property type="project" value="InterPro"/>
</dbReference>
<dbReference type="InterPro" id="IPR012674">
    <property type="entry name" value="Calycin"/>
</dbReference>
<accession>A0A4C1TV79</accession>
<evidence type="ECO:0000313" key="9">
    <source>
        <dbReference type="Proteomes" id="UP000299102"/>
    </source>
</evidence>
<dbReference type="InterPro" id="IPR003057">
    <property type="entry name" value="Invtbrt_color"/>
</dbReference>
<dbReference type="CDD" id="cd00301">
    <property type="entry name" value="lipocalin_FABP"/>
    <property type="match status" value="3"/>
</dbReference>
<dbReference type="GO" id="GO:0030682">
    <property type="term" value="P:symbiont-mediated perturbation of host defenses"/>
    <property type="evidence" value="ECO:0007669"/>
    <property type="project" value="InterPro"/>
</dbReference>
<dbReference type="GO" id="GO:0000302">
    <property type="term" value="P:response to reactive oxygen species"/>
    <property type="evidence" value="ECO:0007669"/>
    <property type="project" value="TreeGrafter"/>
</dbReference>
<dbReference type="Pfam" id="PF08212">
    <property type="entry name" value="Lipocalin_2"/>
    <property type="match status" value="6"/>
</dbReference>
<gene>
    <name evidence="8" type="primary">APOD</name>
    <name evidence="8" type="ORF">EVAR_7928_1</name>
</gene>
<dbReference type="PROSITE" id="PS00213">
    <property type="entry name" value="LIPOCALIN"/>
    <property type="match status" value="5"/>
</dbReference>
<dbReference type="InterPro" id="IPR022272">
    <property type="entry name" value="Lipocalin_CS"/>
</dbReference>
<feature type="domain" description="Lipocalin/cytosolic fatty-acid binding" evidence="6">
    <location>
        <begin position="370"/>
        <end position="497"/>
    </location>
</feature>
<reference evidence="8 9" key="1">
    <citation type="journal article" date="2019" name="Commun. Biol.">
        <title>The bagworm genome reveals a unique fibroin gene that provides high tensile strength.</title>
        <authorList>
            <person name="Kono N."/>
            <person name="Nakamura H."/>
            <person name="Ohtoshi R."/>
            <person name="Tomita M."/>
            <person name="Numata K."/>
            <person name="Arakawa K."/>
        </authorList>
    </citation>
    <scope>NUCLEOTIDE SEQUENCE [LARGE SCALE GENOMIC DNA]</scope>
</reference>
<dbReference type="PRINTS" id="PR01273">
    <property type="entry name" value="INVTBRTCOLOR"/>
</dbReference>
<keyword evidence="2" id="KW-0964">Secreted</keyword>
<feature type="domain" description="Lipocalin/cytosolic fatty-acid binding" evidence="6">
    <location>
        <begin position="1420"/>
        <end position="1548"/>
    </location>
</feature>
<organism evidence="8 9">
    <name type="scientific">Eumeta variegata</name>
    <name type="common">Bagworm moth</name>
    <name type="synonym">Eumeta japonica</name>
    <dbReference type="NCBI Taxonomy" id="151549"/>
    <lineage>
        <taxon>Eukaryota</taxon>
        <taxon>Metazoa</taxon>
        <taxon>Ecdysozoa</taxon>
        <taxon>Arthropoda</taxon>
        <taxon>Hexapoda</taxon>
        <taxon>Insecta</taxon>
        <taxon>Pterygota</taxon>
        <taxon>Neoptera</taxon>
        <taxon>Endopterygota</taxon>
        <taxon>Lepidoptera</taxon>
        <taxon>Glossata</taxon>
        <taxon>Ditrysia</taxon>
        <taxon>Tineoidea</taxon>
        <taxon>Psychidae</taxon>
        <taxon>Oiketicinae</taxon>
        <taxon>Eumeta</taxon>
    </lineage>
</organism>
<evidence type="ECO:0000259" key="7">
    <source>
        <dbReference type="Pfam" id="PF08212"/>
    </source>
</evidence>
<comment type="similarity">
    <text evidence="5">Belongs to the calycin superfamily. Triabin family.</text>
</comment>
<keyword evidence="9" id="KW-1185">Reference proteome</keyword>
<evidence type="ECO:0000256" key="5">
    <source>
        <dbReference type="ARBA" id="ARBA00034121"/>
    </source>
</evidence>
<dbReference type="Proteomes" id="UP000299102">
    <property type="component" value="Unassembled WGS sequence"/>
</dbReference>